<evidence type="ECO:0000256" key="1">
    <source>
        <dbReference type="SAM" id="MobiDB-lite"/>
    </source>
</evidence>
<comment type="caution">
    <text evidence="2">The sequence shown here is derived from an EMBL/GenBank/DDBJ whole genome shotgun (WGS) entry which is preliminary data.</text>
</comment>
<reference evidence="2 3" key="1">
    <citation type="journal article" date="2019" name="Commun. Biol.">
        <title>The bagworm genome reveals a unique fibroin gene that provides high tensile strength.</title>
        <authorList>
            <person name="Kono N."/>
            <person name="Nakamura H."/>
            <person name="Ohtoshi R."/>
            <person name="Tomita M."/>
            <person name="Numata K."/>
            <person name="Arakawa K."/>
        </authorList>
    </citation>
    <scope>NUCLEOTIDE SEQUENCE [LARGE SCALE GENOMIC DNA]</scope>
</reference>
<gene>
    <name evidence="2" type="ORF">EVAR_100650_1</name>
</gene>
<sequence>MRPSAQAQDGTAAEMSANPTMNNANIPVTGLGRARLEPAPHLIASIIKRKIFTTAVVFVASDLHVPAATSTAPCAKQFEEGRQRQKSKDVNKSRKQSLREVPLPSCHPHIPLGHLSRSKGIYECI</sequence>
<name>A0A4C1SJ05_EUMVA</name>
<accession>A0A4C1SJ05</accession>
<proteinExistence type="predicted"/>
<dbReference type="EMBL" id="BGZK01003490">
    <property type="protein sequence ID" value="GBP01866.1"/>
    <property type="molecule type" value="Genomic_DNA"/>
</dbReference>
<evidence type="ECO:0000313" key="2">
    <source>
        <dbReference type="EMBL" id="GBP01866.1"/>
    </source>
</evidence>
<organism evidence="2 3">
    <name type="scientific">Eumeta variegata</name>
    <name type="common">Bagworm moth</name>
    <name type="synonym">Eumeta japonica</name>
    <dbReference type="NCBI Taxonomy" id="151549"/>
    <lineage>
        <taxon>Eukaryota</taxon>
        <taxon>Metazoa</taxon>
        <taxon>Ecdysozoa</taxon>
        <taxon>Arthropoda</taxon>
        <taxon>Hexapoda</taxon>
        <taxon>Insecta</taxon>
        <taxon>Pterygota</taxon>
        <taxon>Neoptera</taxon>
        <taxon>Endopterygota</taxon>
        <taxon>Lepidoptera</taxon>
        <taxon>Glossata</taxon>
        <taxon>Ditrysia</taxon>
        <taxon>Tineoidea</taxon>
        <taxon>Psychidae</taxon>
        <taxon>Oiketicinae</taxon>
        <taxon>Eumeta</taxon>
    </lineage>
</organism>
<feature type="compositionally biased region" description="Polar residues" evidence="1">
    <location>
        <begin position="17"/>
        <end position="26"/>
    </location>
</feature>
<evidence type="ECO:0000313" key="3">
    <source>
        <dbReference type="Proteomes" id="UP000299102"/>
    </source>
</evidence>
<protein>
    <submittedName>
        <fullName evidence="2">Uncharacterized protein</fullName>
    </submittedName>
</protein>
<dbReference type="Proteomes" id="UP000299102">
    <property type="component" value="Unassembled WGS sequence"/>
</dbReference>
<dbReference type="AlphaFoldDB" id="A0A4C1SJ05"/>
<feature type="region of interest" description="Disordered" evidence="1">
    <location>
        <begin position="1"/>
        <end position="27"/>
    </location>
</feature>
<feature type="region of interest" description="Disordered" evidence="1">
    <location>
        <begin position="70"/>
        <end position="105"/>
    </location>
</feature>
<feature type="compositionally biased region" description="Basic and acidic residues" evidence="1">
    <location>
        <begin position="77"/>
        <end position="92"/>
    </location>
</feature>
<keyword evidence="3" id="KW-1185">Reference proteome</keyword>